<name>A0AAD2D214_EUPCR</name>
<feature type="coiled-coil region" evidence="1">
    <location>
        <begin position="365"/>
        <end position="399"/>
    </location>
</feature>
<feature type="region of interest" description="Disordered" evidence="2">
    <location>
        <begin position="261"/>
        <end position="323"/>
    </location>
</feature>
<comment type="caution">
    <text evidence="3">The sequence shown here is derived from an EMBL/GenBank/DDBJ whole genome shotgun (WGS) entry which is preliminary data.</text>
</comment>
<proteinExistence type="predicted"/>
<sequence length="894" mass="104066">MKKKNNKSLDSKTKLHVKTQAKPPRTKKVTRLRLYKSPVVSPSVKPENQQSVMYNKNLMKSQENLKPLIMGLTKGKNQPKTNNNSKEKYSCRYQRYMNNNASEKYGFNTDNGLSRLVNYSSTVPSTIKTPKNQRTEILNTLRKSKSKVKKKNSRLWTVTKSNVSNFLINNSKEDLLVENKLELPNPIVKDYEIKYNTSQDNSIEKKEYDSFIDYLSPNDVNFNIMIKDSKESKIQKFHKPNYVPVITTDLIPQSLTPIEAGSPVREDHLSSTLNLETPESPEKFNVFLEEETLKKSEDSKEENYRNPEKSSKELLKESENQESDLSKLENYLNSIKPTNSNLRITPPKAKLQKYFYSSDEIIDMILSFEDEISDLRLKLERSSNKIEFEKRNLNFEKNRLVSESYSLKNGRTEESINRRLRGKYEDEHIRATKALKEVERLKEKNHHLRNNLNELEDKFYQCEERLVNSQRFLEDNNNASLLMSTLLKDLENCIETCNSDNIFQSLDPIIVEYKSQSKELDIDERLECLKKNTMFLLKQKSRVHHNGSLDHSQDFDSRDISIYSAGYKNIRKRNRAKVSISLINEATNKLKLRDRKGSEGEIFNVSKCPYDIKGPELTKKSSQGYLDINSFCSGDLREVSIRSKNTDSSAYDSIAVESTLVHKEALEQRMRKEIKILRDENIQLKIQAEKMKVFVPVSLLPKSDSKMSLQKKSWEMTAKVLKKGGKVKLSQKFKYIESCIQELVERHHALKTYALKILQNKCEENKRLEDDIDALYAKIDGYESEIEHMKVVNSKAILSERQIQEKLLEVTKSKETMEALLNSNVEFTELQKSISDIFSFLLREGRKKSEEMVEDDELNEFDRISNDFQITPKMREMLRNVFGDLVRKLVNTNL</sequence>
<dbReference type="EMBL" id="CAMPGE010019702">
    <property type="protein sequence ID" value="CAI2378019.1"/>
    <property type="molecule type" value="Genomic_DNA"/>
</dbReference>
<feature type="coiled-coil region" evidence="1">
    <location>
        <begin position="758"/>
        <end position="785"/>
    </location>
</feature>
<evidence type="ECO:0000256" key="1">
    <source>
        <dbReference type="SAM" id="Coils"/>
    </source>
</evidence>
<feature type="compositionally biased region" description="Basic residues" evidence="2">
    <location>
        <begin position="14"/>
        <end position="27"/>
    </location>
</feature>
<reference evidence="3" key="1">
    <citation type="submission" date="2023-07" db="EMBL/GenBank/DDBJ databases">
        <authorList>
            <consortium name="AG Swart"/>
            <person name="Singh M."/>
            <person name="Singh A."/>
            <person name="Seah K."/>
            <person name="Emmerich C."/>
        </authorList>
    </citation>
    <scope>NUCLEOTIDE SEQUENCE</scope>
    <source>
        <strain evidence="3">DP1</strain>
    </source>
</reference>
<feature type="coiled-coil region" evidence="1">
    <location>
        <begin position="424"/>
        <end position="465"/>
    </location>
</feature>
<gene>
    <name evidence="3" type="ORF">ECRASSUSDP1_LOCUS19410</name>
</gene>
<feature type="region of interest" description="Disordered" evidence="2">
    <location>
        <begin position="1"/>
        <end position="27"/>
    </location>
</feature>
<dbReference type="Proteomes" id="UP001295684">
    <property type="component" value="Unassembled WGS sequence"/>
</dbReference>
<dbReference type="AlphaFoldDB" id="A0AAD2D214"/>
<evidence type="ECO:0000313" key="4">
    <source>
        <dbReference type="Proteomes" id="UP001295684"/>
    </source>
</evidence>
<keyword evidence="4" id="KW-1185">Reference proteome</keyword>
<protein>
    <submittedName>
        <fullName evidence="3">Uncharacterized protein</fullName>
    </submittedName>
</protein>
<organism evidence="3 4">
    <name type="scientific">Euplotes crassus</name>
    <dbReference type="NCBI Taxonomy" id="5936"/>
    <lineage>
        <taxon>Eukaryota</taxon>
        <taxon>Sar</taxon>
        <taxon>Alveolata</taxon>
        <taxon>Ciliophora</taxon>
        <taxon>Intramacronucleata</taxon>
        <taxon>Spirotrichea</taxon>
        <taxon>Hypotrichia</taxon>
        <taxon>Euplotida</taxon>
        <taxon>Euplotidae</taxon>
        <taxon>Moneuplotes</taxon>
    </lineage>
</organism>
<accession>A0AAD2D214</accession>
<evidence type="ECO:0000256" key="2">
    <source>
        <dbReference type="SAM" id="MobiDB-lite"/>
    </source>
</evidence>
<feature type="compositionally biased region" description="Basic and acidic residues" evidence="2">
    <location>
        <begin position="291"/>
        <end position="323"/>
    </location>
</feature>
<evidence type="ECO:0000313" key="3">
    <source>
        <dbReference type="EMBL" id="CAI2378019.1"/>
    </source>
</evidence>
<keyword evidence="1" id="KW-0175">Coiled coil</keyword>